<evidence type="ECO:0000313" key="2">
    <source>
        <dbReference type="Proteomes" id="UP000054217"/>
    </source>
</evidence>
<name>A0A0C3JUR0_PISTI</name>
<proteinExistence type="predicted"/>
<dbReference type="HOGENOM" id="CLU_2980092_0_0_1"/>
<keyword evidence="2" id="KW-1185">Reference proteome</keyword>
<protein>
    <submittedName>
        <fullName evidence="1">Uncharacterized protein</fullName>
    </submittedName>
</protein>
<reference evidence="2" key="2">
    <citation type="submission" date="2015-01" db="EMBL/GenBank/DDBJ databases">
        <title>Evolutionary Origins and Diversification of the Mycorrhizal Mutualists.</title>
        <authorList>
            <consortium name="DOE Joint Genome Institute"/>
            <consortium name="Mycorrhizal Genomics Consortium"/>
            <person name="Kohler A."/>
            <person name="Kuo A."/>
            <person name="Nagy L.G."/>
            <person name="Floudas D."/>
            <person name="Copeland A."/>
            <person name="Barry K.W."/>
            <person name="Cichocki N."/>
            <person name="Veneault-Fourrey C."/>
            <person name="LaButti K."/>
            <person name="Lindquist E.A."/>
            <person name="Lipzen A."/>
            <person name="Lundell T."/>
            <person name="Morin E."/>
            <person name="Murat C."/>
            <person name="Riley R."/>
            <person name="Ohm R."/>
            <person name="Sun H."/>
            <person name="Tunlid A."/>
            <person name="Henrissat B."/>
            <person name="Grigoriev I.V."/>
            <person name="Hibbett D.S."/>
            <person name="Martin F."/>
        </authorList>
    </citation>
    <scope>NUCLEOTIDE SEQUENCE [LARGE SCALE GENOMIC DNA]</scope>
    <source>
        <strain evidence="2">Marx 270</strain>
    </source>
</reference>
<sequence>MSAPELDLPSGLTTNLGSCLSPLPSQIYPLDLPPPQATSDPWLVTLVFTTVLTSVPAL</sequence>
<dbReference type="AlphaFoldDB" id="A0A0C3JUR0"/>
<dbReference type="InParanoid" id="A0A0C3JUR0"/>
<dbReference type="EMBL" id="KN831990">
    <property type="protein sequence ID" value="KIO01202.1"/>
    <property type="molecule type" value="Genomic_DNA"/>
</dbReference>
<evidence type="ECO:0000313" key="1">
    <source>
        <dbReference type="EMBL" id="KIO01202.1"/>
    </source>
</evidence>
<dbReference type="Proteomes" id="UP000054217">
    <property type="component" value="Unassembled WGS sequence"/>
</dbReference>
<accession>A0A0C3JUR0</accession>
<organism evidence="1 2">
    <name type="scientific">Pisolithus tinctorius Marx 270</name>
    <dbReference type="NCBI Taxonomy" id="870435"/>
    <lineage>
        <taxon>Eukaryota</taxon>
        <taxon>Fungi</taxon>
        <taxon>Dikarya</taxon>
        <taxon>Basidiomycota</taxon>
        <taxon>Agaricomycotina</taxon>
        <taxon>Agaricomycetes</taxon>
        <taxon>Agaricomycetidae</taxon>
        <taxon>Boletales</taxon>
        <taxon>Sclerodermatineae</taxon>
        <taxon>Pisolithaceae</taxon>
        <taxon>Pisolithus</taxon>
    </lineage>
</organism>
<gene>
    <name evidence="1" type="ORF">M404DRAFT_28925</name>
</gene>
<reference evidence="1 2" key="1">
    <citation type="submission" date="2014-04" db="EMBL/GenBank/DDBJ databases">
        <authorList>
            <consortium name="DOE Joint Genome Institute"/>
            <person name="Kuo A."/>
            <person name="Kohler A."/>
            <person name="Costa M.D."/>
            <person name="Nagy L.G."/>
            <person name="Floudas D."/>
            <person name="Copeland A."/>
            <person name="Barry K.W."/>
            <person name="Cichocki N."/>
            <person name="Veneault-Fourrey C."/>
            <person name="LaButti K."/>
            <person name="Lindquist E.A."/>
            <person name="Lipzen A."/>
            <person name="Lundell T."/>
            <person name="Morin E."/>
            <person name="Murat C."/>
            <person name="Sun H."/>
            <person name="Tunlid A."/>
            <person name="Henrissat B."/>
            <person name="Grigoriev I.V."/>
            <person name="Hibbett D.S."/>
            <person name="Martin F."/>
            <person name="Nordberg H.P."/>
            <person name="Cantor M.N."/>
            <person name="Hua S.X."/>
        </authorList>
    </citation>
    <scope>NUCLEOTIDE SEQUENCE [LARGE SCALE GENOMIC DNA]</scope>
    <source>
        <strain evidence="1 2">Marx 270</strain>
    </source>
</reference>